<feature type="domain" description="AB hydrolase-1" evidence="10">
    <location>
        <begin position="104"/>
        <end position="281"/>
    </location>
</feature>
<evidence type="ECO:0000256" key="2">
    <source>
        <dbReference type="ARBA" id="ARBA00008645"/>
    </source>
</evidence>
<comment type="catalytic activity">
    <reaction evidence="1">
        <text>Hydrolyzes glycerol monoesters of long-chain fatty acids.</text>
        <dbReference type="EC" id="3.1.1.23"/>
    </reaction>
</comment>
<keyword evidence="9" id="KW-0472">Membrane</keyword>
<dbReference type="InterPro" id="IPR050266">
    <property type="entry name" value="AB_hydrolase_sf"/>
</dbReference>
<name>A0ABQ7TKJ9_PHRPL</name>
<sequence length="306" mass="34496">MDLSLIKTFLVITGFIGGIILTTFLAIYFLYPLLLVRIGLWYKRQKTGMKIKYVKSKDYTFCYSCRGTPGLQPSMLLLHGFSASKDMWLDVIKVCFHSFLLIQAALRFVECAGLNRKPFHLVGISMGGMVAGVYAACYPSDVGCLSLFCPSGLRSPILSEYIKHIRNQDELNVEDNPLIPSTFKQMIDLIKLGVYKFLQAYLDYQKPHNAFFKKCFADISGEESRFLLHDKLNNIKAPLQVIWGKDDKILDPSGAEVLAAAFPRSQIHMLERCGHFVVGERPRKSAKLILDFSNSICSLSESKKLA</sequence>
<keyword evidence="9" id="KW-1133">Transmembrane helix</keyword>
<evidence type="ECO:0000259" key="10">
    <source>
        <dbReference type="Pfam" id="PF00561"/>
    </source>
</evidence>
<evidence type="ECO:0000256" key="5">
    <source>
        <dbReference type="ARBA" id="ARBA00037874"/>
    </source>
</evidence>
<dbReference type="PANTHER" id="PTHR43798">
    <property type="entry name" value="MONOACYLGLYCEROL LIPASE"/>
    <property type="match status" value="1"/>
</dbReference>
<dbReference type="Gene3D" id="3.40.50.1820">
    <property type="entry name" value="alpha/beta hydrolase"/>
    <property type="match status" value="1"/>
</dbReference>
<keyword evidence="12" id="KW-1185">Reference proteome</keyword>
<evidence type="ECO:0000313" key="12">
    <source>
        <dbReference type="Proteomes" id="UP000826234"/>
    </source>
</evidence>
<proteinExistence type="inferred from homology"/>
<evidence type="ECO:0000256" key="9">
    <source>
        <dbReference type="SAM" id="Phobius"/>
    </source>
</evidence>
<comment type="catalytic activity">
    <reaction evidence="7">
        <text>1-dodecanoylglycerol + H2O = dodecanoate + glycerol + H(+)</text>
        <dbReference type="Rhea" id="RHEA:44316"/>
        <dbReference type="ChEBI" id="CHEBI:15377"/>
        <dbReference type="ChEBI" id="CHEBI:15378"/>
        <dbReference type="ChEBI" id="CHEBI:17754"/>
        <dbReference type="ChEBI" id="CHEBI:18262"/>
        <dbReference type="ChEBI" id="CHEBI:75539"/>
    </reaction>
</comment>
<dbReference type="Pfam" id="PF00561">
    <property type="entry name" value="Abhydrolase_1"/>
    <property type="match status" value="1"/>
</dbReference>
<evidence type="ECO:0000256" key="6">
    <source>
        <dbReference type="ARBA" id="ARBA00046308"/>
    </source>
</evidence>
<evidence type="ECO:0000313" key="11">
    <source>
        <dbReference type="EMBL" id="KAH0630297.1"/>
    </source>
</evidence>
<dbReference type="InterPro" id="IPR000073">
    <property type="entry name" value="AB_hydrolase_1"/>
</dbReference>
<evidence type="ECO:0000256" key="1">
    <source>
        <dbReference type="ARBA" id="ARBA00001613"/>
    </source>
</evidence>
<dbReference type="Proteomes" id="UP000826234">
    <property type="component" value="Unassembled WGS sequence"/>
</dbReference>
<dbReference type="EMBL" id="JAIPUX010000439">
    <property type="protein sequence ID" value="KAH0630297.1"/>
    <property type="molecule type" value="Genomic_DNA"/>
</dbReference>
<gene>
    <name evidence="11" type="ORF">JD844_013203</name>
</gene>
<dbReference type="EC" id="3.1.1.23" evidence="3"/>
<dbReference type="PANTHER" id="PTHR43798:SF5">
    <property type="entry name" value="MONOACYLGLYCEROL LIPASE ABHD6"/>
    <property type="match status" value="1"/>
</dbReference>
<dbReference type="SUPFAM" id="SSF53474">
    <property type="entry name" value="alpha/beta-Hydrolases"/>
    <property type="match status" value="1"/>
</dbReference>
<comment type="function">
    <text evidence="8">Lipase that preferentially hydrolysis medium-chain saturated monoacylglycerols including 2-arachidonoylglycerol. Through 2-arachidonoylglycerol degradation may regulate endocannabinoid signaling pathways. Also has a lysophosphatidyl lipase activity with a preference for lysophosphatidylglycerol among other lysophospholipids. Also able to degrade bis(monoacylglycero)phosphate (BMP) and constitutes the major enzyme for BMP catabolism. BMP, also known as lysobisphosphatidic acid, is enriched in late endosomes and lysosomes and plays a key role in the formation of intraluminal vesicles and in lipid sorting.</text>
</comment>
<accession>A0ABQ7TKJ9</accession>
<organism evidence="11 12">
    <name type="scientific">Phrynosoma platyrhinos</name>
    <name type="common">Desert horned lizard</name>
    <dbReference type="NCBI Taxonomy" id="52577"/>
    <lineage>
        <taxon>Eukaryota</taxon>
        <taxon>Metazoa</taxon>
        <taxon>Chordata</taxon>
        <taxon>Craniata</taxon>
        <taxon>Vertebrata</taxon>
        <taxon>Euteleostomi</taxon>
        <taxon>Lepidosauria</taxon>
        <taxon>Squamata</taxon>
        <taxon>Bifurcata</taxon>
        <taxon>Unidentata</taxon>
        <taxon>Episquamata</taxon>
        <taxon>Toxicofera</taxon>
        <taxon>Iguania</taxon>
        <taxon>Phrynosomatidae</taxon>
        <taxon>Phrynosomatinae</taxon>
        <taxon>Phrynosoma</taxon>
    </lineage>
</organism>
<evidence type="ECO:0000256" key="8">
    <source>
        <dbReference type="ARBA" id="ARBA00049568"/>
    </source>
</evidence>
<dbReference type="InterPro" id="IPR029058">
    <property type="entry name" value="AB_hydrolase_fold"/>
</dbReference>
<evidence type="ECO:0000256" key="3">
    <source>
        <dbReference type="ARBA" id="ARBA00013254"/>
    </source>
</evidence>
<protein>
    <recommendedName>
        <fullName evidence="3">acylglycerol lipase</fullName>
        <ecNumber evidence="3">3.1.1.23</ecNumber>
    </recommendedName>
</protein>
<reference evidence="11 12" key="1">
    <citation type="journal article" date="2022" name="Gigascience">
        <title>A chromosome-level genome assembly and annotation of the desert horned lizard, Phrynosoma platyrhinos, provides insight into chromosomal rearrangements among reptiles.</title>
        <authorList>
            <person name="Koochekian N."/>
            <person name="Ascanio A."/>
            <person name="Farleigh K."/>
            <person name="Card D.C."/>
            <person name="Schield D.R."/>
            <person name="Castoe T.A."/>
            <person name="Jezkova T."/>
        </authorList>
    </citation>
    <scope>NUCLEOTIDE SEQUENCE [LARGE SCALE GENOMIC DNA]</scope>
    <source>
        <strain evidence="11">NK-2021</strain>
    </source>
</reference>
<comment type="similarity">
    <text evidence="2">Belongs to the AB hydrolase superfamily.</text>
</comment>
<feature type="transmembrane region" description="Helical" evidence="9">
    <location>
        <begin position="9"/>
        <end position="31"/>
    </location>
</feature>
<evidence type="ECO:0000256" key="4">
    <source>
        <dbReference type="ARBA" id="ARBA00037797"/>
    </source>
</evidence>
<keyword evidence="9" id="KW-0812">Transmembrane</keyword>
<evidence type="ECO:0000256" key="7">
    <source>
        <dbReference type="ARBA" id="ARBA00047662"/>
    </source>
</evidence>
<comment type="subcellular location">
    <subcellularLocation>
        <location evidence="4">Late endosome membrane</location>
        <topology evidence="4">Single-pass type II membrane protein</topology>
    </subcellularLocation>
    <subcellularLocation>
        <location evidence="5">Lysosome membrane</location>
        <topology evidence="5">Single-pass type II membrane protein</topology>
    </subcellularLocation>
    <subcellularLocation>
        <location evidence="6">Mitochondrion membrane</location>
        <topology evidence="6">Single-pass type II membrane protein</topology>
    </subcellularLocation>
</comment>
<comment type="caution">
    <text evidence="11">The sequence shown here is derived from an EMBL/GenBank/DDBJ whole genome shotgun (WGS) entry which is preliminary data.</text>
</comment>